<accession>A0ABS2AJW5</accession>
<keyword evidence="1" id="KW-0521">NADP</keyword>
<dbReference type="SMART" id="SM00829">
    <property type="entry name" value="PKS_ER"/>
    <property type="match status" value="1"/>
</dbReference>
<dbReference type="SUPFAM" id="SSF51735">
    <property type="entry name" value="NAD(P)-binding Rossmann-fold domains"/>
    <property type="match status" value="1"/>
</dbReference>
<comment type="caution">
    <text evidence="4">The sequence shown here is derived from an EMBL/GenBank/DDBJ whole genome shotgun (WGS) entry which is preliminary data.</text>
</comment>
<keyword evidence="5" id="KW-1185">Reference proteome</keyword>
<feature type="domain" description="Enoyl reductase (ER)" evidence="3">
    <location>
        <begin position="12"/>
        <end position="316"/>
    </location>
</feature>
<evidence type="ECO:0000313" key="5">
    <source>
        <dbReference type="Proteomes" id="UP000632138"/>
    </source>
</evidence>
<evidence type="ECO:0000256" key="1">
    <source>
        <dbReference type="ARBA" id="ARBA00022857"/>
    </source>
</evidence>
<dbReference type="RefSeq" id="WP_203380087.1">
    <property type="nucleotide sequence ID" value="NZ_JAENHP010000013.1"/>
</dbReference>
<dbReference type="InterPro" id="IPR047618">
    <property type="entry name" value="QOR-like"/>
</dbReference>
<reference evidence="4 5" key="1">
    <citation type="submission" date="2021-01" db="EMBL/GenBank/DDBJ databases">
        <title>Actinoplanes sp. nov. LDG1-06 isolated from lichen.</title>
        <authorList>
            <person name="Saeng-In P."/>
            <person name="Phongsopitanun W."/>
            <person name="Kanchanasin P."/>
            <person name="Yuki M."/>
            <person name="Kudo T."/>
            <person name="Ohkuma M."/>
            <person name="Tanasupawat S."/>
        </authorList>
    </citation>
    <scope>NUCLEOTIDE SEQUENCE [LARGE SCALE GENOMIC DNA]</scope>
    <source>
        <strain evidence="4 5">LDG1-06</strain>
    </source>
</reference>
<evidence type="ECO:0000256" key="2">
    <source>
        <dbReference type="ARBA" id="ARBA00023002"/>
    </source>
</evidence>
<organism evidence="4 5">
    <name type="scientific">Paractinoplanes ovalisporus</name>
    <dbReference type="NCBI Taxonomy" id="2810368"/>
    <lineage>
        <taxon>Bacteria</taxon>
        <taxon>Bacillati</taxon>
        <taxon>Actinomycetota</taxon>
        <taxon>Actinomycetes</taxon>
        <taxon>Micromonosporales</taxon>
        <taxon>Micromonosporaceae</taxon>
        <taxon>Paractinoplanes</taxon>
    </lineage>
</organism>
<dbReference type="CDD" id="cd05286">
    <property type="entry name" value="QOR2"/>
    <property type="match status" value="1"/>
</dbReference>
<evidence type="ECO:0000313" key="4">
    <source>
        <dbReference type="EMBL" id="MBM2620101.1"/>
    </source>
</evidence>
<dbReference type="Pfam" id="PF13602">
    <property type="entry name" value="ADH_zinc_N_2"/>
    <property type="match status" value="1"/>
</dbReference>
<dbReference type="Pfam" id="PF08240">
    <property type="entry name" value="ADH_N"/>
    <property type="match status" value="1"/>
</dbReference>
<name>A0ABS2AJW5_9ACTN</name>
<dbReference type="EMBL" id="JAENHP010000013">
    <property type="protein sequence ID" value="MBM2620101.1"/>
    <property type="molecule type" value="Genomic_DNA"/>
</dbReference>
<dbReference type="Proteomes" id="UP000632138">
    <property type="component" value="Unassembled WGS sequence"/>
</dbReference>
<dbReference type="PANTHER" id="PTHR48106:SF13">
    <property type="entry name" value="QUINONE OXIDOREDUCTASE-RELATED"/>
    <property type="match status" value="1"/>
</dbReference>
<proteinExistence type="predicted"/>
<keyword evidence="2" id="KW-0560">Oxidoreductase</keyword>
<gene>
    <name evidence="4" type="ORF">JIG36_31765</name>
</gene>
<evidence type="ECO:0000259" key="3">
    <source>
        <dbReference type="SMART" id="SM00829"/>
    </source>
</evidence>
<dbReference type="Gene3D" id="3.90.180.10">
    <property type="entry name" value="Medium-chain alcohol dehydrogenases, catalytic domain"/>
    <property type="match status" value="1"/>
</dbReference>
<dbReference type="PANTHER" id="PTHR48106">
    <property type="entry name" value="QUINONE OXIDOREDUCTASE PIG3-RELATED"/>
    <property type="match status" value="1"/>
</dbReference>
<dbReference type="InterPro" id="IPR011032">
    <property type="entry name" value="GroES-like_sf"/>
</dbReference>
<dbReference type="SUPFAM" id="SSF50129">
    <property type="entry name" value="GroES-like"/>
    <property type="match status" value="1"/>
</dbReference>
<dbReference type="Gene3D" id="3.40.50.720">
    <property type="entry name" value="NAD(P)-binding Rossmann-like Domain"/>
    <property type="match status" value="1"/>
</dbReference>
<protein>
    <submittedName>
        <fullName evidence="4">Quinone oxidoreductase</fullName>
    </submittedName>
</protein>
<sequence length="318" mass="32373">MTARVVVLAEQGGPDVLGVRTHEIPEPPPGHVLVEMAAAGVNQVDLYQRSGAYRVELPFAPGFEGAGTVLRTGTGVVAVEAGDRVAFSGVPGAYASHCLVPAERLVPVPVGLSLEDAAAGLVQAMTADMLAHDVVDLGPSSRCLVLAAAGGVGGLLCQLAAARGATVIGAVGDPAKAPSVPAAHVVSYAGGHFADEVRALGPIDVVFDGIGAATAGEGLRCLRPRGAYVLYGRAGGPPEPVAPDQLRAAGSVTFTSVSLAHFDPDPAHMRRRAGRVLDLVCRGDLRIRVAAAFPLERAADAHRLVESRSAAGKVLLIP</sequence>
<dbReference type="InterPro" id="IPR036291">
    <property type="entry name" value="NAD(P)-bd_dom_sf"/>
</dbReference>
<dbReference type="InterPro" id="IPR020843">
    <property type="entry name" value="ER"/>
</dbReference>
<dbReference type="InterPro" id="IPR013154">
    <property type="entry name" value="ADH-like_N"/>
</dbReference>